<evidence type="ECO:0000313" key="3">
    <source>
        <dbReference type="EMBL" id="KAJ7747030.1"/>
    </source>
</evidence>
<evidence type="ECO:0000256" key="1">
    <source>
        <dbReference type="SAM" id="Phobius"/>
    </source>
</evidence>
<gene>
    <name evidence="3" type="ORF">B0H16DRAFT_1556020</name>
    <name evidence="2" type="ORF">B0H16DRAFT_1636615</name>
</gene>
<evidence type="ECO:0000313" key="4">
    <source>
        <dbReference type="Proteomes" id="UP001215598"/>
    </source>
</evidence>
<dbReference type="EMBL" id="JARKIB010000078">
    <property type="protein sequence ID" value="KAJ7747030.1"/>
    <property type="molecule type" value="Genomic_DNA"/>
</dbReference>
<dbReference type="EMBL" id="JARKIB010000477">
    <property type="protein sequence ID" value="KAJ7705170.1"/>
    <property type="molecule type" value="Genomic_DNA"/>
</dbReference>
<feature type="transmembrane region" description="Helical" evidence="1">
    <location>
        <begin position="82"/>
        <end position="102"/>
    </location>
</feature>
<reference evidence="2" key="1">
    <citation type="submission" date="2023-03" db="EMBL/GenBank/DDBJ databases">
        <title>Massive genome expansion in bonnet fungi (Mycena s.s.) driven by repeated elements and novel gene families across ecological guilds.</title>
        <authorList>
            <consortium name="Lawrence Berkeley National Laboratory"/>
            <person name="Harder C.B."/>
            <person name="Miyauchi S."/>
            <person name="Viragh M."/>
            <person name="Kuo A."/>
            <person name="Thoen E."/>
            <person name="Andreopoulos B."/>
            <person name="Lu D."/>
            <person name="Skrede I."/>
            <person name="Drula E."/>
            <person name="Henrissat B."/>
            <person name="Morin E."/>
            <person name="Kohler A."/>
            <person name="Barry K."/>
            <person name="LaButti K."/>
            <person name="Morin E."/>
            <person name="Salamov A."/>
            <person name="Lipzen A."/>
            <person name="Mereny Z."/>
            <person name="Hegedus B."/>
            <person name="Baldrian P."/>
            <person name="Stursova M."/>
            <person name="Weitz H."/>
            <person name="Taylor A."/>
            <person name="Grigoriev I.V."/>
            <person name="Nagy L.G."/>
            <person name="Martin F."/>
            <person name="Kauserud H."/>
        </authorList>
    </citation>
    <scope>NUCLEOTIDE SEQUENCE</scope>
    <source>
        <strain evidence="2">CBHHK182m</strain>
    </source>
</reference>
<keyword evidence="1" id="KW-0812">Transmembrane</keyword>
<keyword evidence="1" id="KW-1133">Transmembrane helix</keyword>
<keyword evidence="1" id="KW-0472">Membrane</keyword>
<proteinExistence type="predicted"/>
<accession>A0AAD7GTV0</accession>
<evidence type="ECO:0000313" key="2">
    <source>
        <dbReference type="EMBL" id="KAJ7705170.1"/>
    </source>
</evidence>
<name>A0AAD7GTV0_9AGAR</name>
<dbReference type="AlphaFoldDB" id="A0AAD7GTV0"/>
<feature type="transmembrane region" description="Helical" evidence="1">
    <location>
        <begin position="40"/>
        <end position="62"/>
    </location>
</feature>
<organism evidence="2 4">
    <name type="scientific">Mycena metata</name>
    <dbReference type="NCBI Taxonomy" id="1033252"/>
    <lineage>
        <taxon>Eukaryota</taxon>
        <taxon>Fungi</taxon>
        <taxon>Dikarya</taxon>
        <taxon>Basidiomycota</taxon>
        <taxon>Agaricomycotina</taxon>
        <taxon>Agaricomycetes</taxon>
        <taxon>Agaricomycetidae</taxon>
        <taxon>Agaricales</taxon>
        <taxon>Marasmiineae</taxon>
        <taxon>Mycenaceae</taxon>
        <taxon>Mycena</taxon>
    </lineage>
</organism>
<comment type="caution">
    <text evidence="2">The sequence shown here is derived from an EMBL/GenBank/DDBJ whole genome shotgun (WGS) entry which is preliminary data.</text>
</comment>
<protein>
    <submittedName>
        <fullName evidence="2">Uncharacterized protein</fullName>
    </submittedName>
</protein>
<dbReference type="Proteomes" id="UP001215598">
    <property type="component" value="Unassembled WGS sequence"/>
</dbReference>
<keyword evidence="4" id="KW-1185">Reference proteome</keyword>
<sequence length="108" mass="11471">MRRALGLQRGVCRRTGGAGCVRREVRPFSFFLHRSRRAGVIALVSFPPTSSSTLGCGVVSVLPLCTRAMSPLFLWAARCAAYLFHSLGVVGGVWASSSVIVLGGRACC</sequence>